<dbReference type="PATRIC" id="fig|1215343.11.peg.676"/>
<evidence type="ECO:0000313" key="12">
    <source>
        <dbReference type="Proteomes" id="UP000010799"/>
    </source>
</evidence>
<dbReference type="HOGENOM" id="CLU_018534_0_0_5"/>
<gene>
    <name evidence="11" type="ordered locus">B488_06610</name>
</gene>
<dbReference type="CDD" id="cd16017">
    <property type="entry name" value="LptA"/>
    <property type="match status" value="1"/>
</dbReference>
<keyword evidence="5 8" id="KW-0812">Transmembrane</keyword>
<evidence type="ECO:0000256" key="8">
    <source>
        <dbReference type="SAM" id="Phobius"/>
    </source>
</evidence>
<keyword evidence="4 11" id="KW-0808">Transferase</keyword>
<comment type="subcellular location">
    <subcellularLocation>
        <location evidence="1">Cell inner membrane</location>
        <topology evidence="1">Multi-pass membrane protein</topology>
    </subcellularLocation>
</comment>
<protein>
    <submittedName>
        <fullName evidence="11">Phosphoethanolamine transferase EptA</fullName>
    </submittedName>
</protein>
<sequence length="548" mass="63047">MNFNNKFLYYRAEIGSITLSMLVSLYILGIMNRTFFSKMYENFHHSILLTAILAIILFCLFTAFTTMLSVKYIIKPIFILLILIGSVTSWFTDKFGVIIDEDMIRNVLESTHAEVKALVTVPFLIYVFVTGIIPSILFFFLRVRHRNWWPKVAYNAAIIIFLLVVSVVTTFSFSKQLIPTIRAYRYAMHTINPFTAIISAIKYKFSYKNINNIVVMPIGTDAKVDGVPLINHNPRVLIVVAGETARANNFSLGGYKKETNPELSKRNVLYFDNTNSCGTVTEVSIPCMFSIYPKSEYSFKKGRTTETLPDVLHHAGIYVEWWDNNTGSKDVAKRIKNVLFFNSKSPRFCNEGECQDGIMLDKIGEWLDNVKTDSVLFLHQLGSHGPAYYRRYPDNFRHFQPECREKDFNNCSMEAVRNAYDNTILYTDYFLSKLIDELVLRSQKMSGAIFYMSDHGESLGEGGLFLHGTPYMFAPRMQTHIPFVIWMSPDFSKTASIDQECIKRTKLHKEHSHDNLFHSVLSMMNVNTSIKNRKLDIFADCKENNNIK</sequence>
<dbReference type="Pfam" id="PF00884">
    <property type="entry name" value="Sulfatase"/>
    <property type="match status" value="1"/>
</dbReference>
<dbReference type="Pfam" id="PF08019">
    <property type="entry name" value="EptA_B_N"/>
    <property type="match status" value="1"/>
</dbReference>
<dbReference type="KEGG" id="lcc:B488_06610"/>
<dbReference type="GO" id="GO:0016776">
    <property type="term" value="F:phosphotransferase activity, phosphate group as acceptor"/>
    <property type="evidence" value="ECO:0007669"/>
    <property type="project" value="TreeGrafter"/>
</dbReference>
<feature type="transmembrane region" description="Helical" evidence="8">
    <location>
        <begin position="43"/>
        <end position="65"/>
    </location>
</feature>
<keyword evidence="6 8" id="KW-1133">Transmembrane helix</keyword>
<feature type="transmembrane region" description="Helical" evidence="8">
    <location>
        <begin position="12"/>
        <end position="31"/>
    </location>
</feature>
<dbReference type="InterPro" id="IPR058130">
    <property type="entry name" value="PEA_transf_C"/>
</dbReference>
<dbReference type="InterPro" id="IPR000917">
    <property type="entry name" value="Sulfatase_N"/>
</dbReference>
<dbReference type="Gene3D" id="3.40.720.10">
    <property type="entry name" value="Alkaline Phosphatase, subunit A"/>
    <property type="match status" value="1"/>
</dbReference>
<evidence type="ECO:0000256" key="6">
    <source>
        <dbReference type="ARBA" id="ARBA00022989"/>
    </source>
</evidence>
<dbReference type="InterPro" id="IPR040423">
    <property type="entry name" value="PEA_transferase"/>
</dbReference>
<evidence type="ECO:0000256" key="7">
    <source>
        <dbReference type="ARBA" id="ARBA00023136"/>
    </source>
</evidence>
<evidence type="ECO:0000259" key="10">
    <source>
        <dbReference type="Pfam" id="PF08019"/>
    </source>
</evidence>
<dbReference type="InterPro" id="IPR017850">
    <property type="entry name" value="Alkaline_phosphatase_core_sf"/>
</dbReference>
<evidence type="ECO:0000256" key="3">
    <source>
        <dbReference type="ARBA" id="ARBA00022519"/>
    </source>
</evidence>
<evidence type="ECO:0000256" key="4">
    <source>
        <dbReference type="ARBA" id="ARBA00022679"/>
    </source>
</evidence>
<reference evidence="11 12" key="1">
    <citation type="journal article" date="2012" name="Stand. Genomic Sci.">
        <title>Complete genome sequence of Liberibacter crescens BT-1.</title>
        <authorList>
            <person name="Leonard M.T."/>
            <person name="Fagen J.R."/>
            <person name="Davis-Richardson A.G."/>
            <person name="Davis M.J."/>
            <person name="Triplett E.W."/>
        </authorList>
    </citation>
    <scope>NUCLEOTIDE SEQUENCE [LARGE SCALE GENOMIC DNA]</scope>
    <source>
        <strain evidence="11 12">BT-1</strain>
    </source>
</reference>
<feature type="domain" description="Phosphoethanolamine transferase N-terminal" evidence="10">
    <location>
        <begin position="57"/>
        <end position="203"/>
    </location>
</feature>
<name>L0EVG5_LIBCB</name>
<keyword evidence="12" id="KW-1185">Reference proteome</keyword>
<dbReference type="EMBL" id="CP003789">
    <property type="protein sequence ID" value="AGA64653.1"/>
    <property type="molecule type" value="Genomic_DNA"/>
</dbReference>
<keyword evidence="2" id="KW-1003">Cell membrane</keyword>
<organism evidence="11 12">
    <name type="scientific">Liberibacter crescens (strain BT-1)</name>
    <dbReference type="NCBI Taxonomy" id="1215343"/>
    <lineage>
        <taxon>Bacteria</taxon>
        <taxon>Pseudomonadati</taxon>
        <taxon>Pseudomonadota</taxon>
        <taxon>Alphaproteobacteria</taxon>
        <taxon>Hyphomicrobiales</taxon>
        <taxon>Rhizobiaceae</taxon>
        <taxon>Liberibacter</taxon>
    </lineage>
</organism>
<dbReference type="InterPro" id="IPR012549">
    <property type="entry name" value="EptA-like_N"/>
</dbReference>
<dbReference type="AlphaFoldDB" id="L0EVG5"/>
<keyword evidence="7 8" id="KW-0472">Membrane</keyword>
<feature type="transmembrane region" description="Helical" evidence="8">
    <location>
        <begin position="152"/>
        <end position="173"/>
    </location>
</feature>
<proteinExistence type="predicted"/>
<dbReference type="GO" id="GO:0005886">
    <property type="term" value="C:plasma membrane"/>
    <property type="evidence" value="ECO:0007669"/>
    <property type="project" value="UniProtKB-SubCell"/>
</dbReference>
<feature type="transmembrane region" description="Helical" evidence="8">
    <location>
        <begin position="77"/>
        <end position="99"/>
    </location>
</feature>
<dbReference type="eggNOG" id="COG2194">
    <property type="taxonomic scope" value="Bacteria"/>
</dbReference>
<keyword evidence="3" id="KW-0997">Cell inner membrane</keyword>
<dbReference type="NCBIfam" id="NF028537">
    <property type="entry name" value="P_eth_NH2_trans"/>
    <property type="match status" value="1"/>
</dbReference>
<dbReference type="GO" id="GO:0009244">
    <property type="term" value="P:lipopolysaccharide core region biosynthetic process"/>
    <property type="evidence" value="ECO:0007669"/>
    <property type="project" value="TreeGrafter"/>
</dbReference>
<evidence type="ECO:0000256" key="1">
    <source>
        <dbReference type="ARBA" id="ARBA00004429"/>
    </source>
</evidence>
<dbReference type="PANTHER" id="PTHR30443">
    <property type="entry name" value="INNER MEMBRANE PROTEIN"/>
    <property type="match status" value="1"/>
</dbReference>
<evidence type="ECO:0000313" key="11">
    <source>
        <dbReference type="EMBL" id="AGA64653.1"/>
    </source>
</evidence>
<dbReference type="Proteomes" id="UP000010799">
    <property type="component" value="Chromosome"/>
</dbReference>
<accession>L0EVG5</accession>
<evidence type="ECO:0000259" key="9">
    <source>
        <dbReference type="Pfam" id="PF00884"/>
    </source>
</evidence>
<evidence type="ECO:0000256" key="5">
    <source>
        <dbReference type="ARBA" id="ARBA00022692"/>
    </source>
</evidence>
<feature type="domain" description="Sulfatase N-terminal" evidence="9">
    <location>
        <begin position="237"/>
        <end position="526"/>
    </location>
</feature>
<evidence type="ECO:0000256" key="2">
    <source>
        <dbReference type="ARBA" id="ARBA00022475"/>
    </source>
</evidence>
<feature type="transmembrane region" description="Helical" evidence="8">
    <location>
        <begin position="119"/>
        <end position="140"/>
    </location>
</feature>
<dbReference type="PANTHER" id="PTHR30443:SF0">
    <property type="entry name" value="PHOSPHOETHANOLAMINE TRANSFERASE EPTA"/>
    <property type="match status" value="1"/>
</dbReference>
<dbReference type="SUPFAM" id="SSF53649">
    <property type="entry name" value="Alkaline phosphatase-like"/>
    <property type="match status" value="1"/>
</dbReference>